<organism evidence="1 2">
    <name type="scientific">Piscinibacter aquaticus</name>
    <dbReference type="NCBI Taxonomy" id="392597"/>
    <lineage>
        <taxon>Bacteria</taxon>
        <taxon>Pseudomonadati</taxon>
        <taxon>Pseudomonadota</taxon>
        <taxon>Betaproteobacteria</taxon>
        <taxon>Burkholderiales</taxon>
        <taxon>Sphaerotilaceae</taxon>
        <taxon>Piscinibacter</taxon>
    </lineage>
</organism>
<comment type="caution">
    <text evidence="1">The sequence shown here is derived from an EMBL/GenBank/DDBJ whole genome shotgun (WGS) entry which is preliminary data.</text>
</comment>
<name>A0A5C6U4G6_9BURK</name>
<dbReference type="EMBL" id="VOPW01000001">
    <property type="protein sequence ID" value="TXC66666.1"/>
    <property type="molecule type" value="Genomic_DNA"/>
</dbReference>
<proteinExistence type="predicted"/>
<reference evidence="1 2" key="1">
    <citation type="submission" date="2019-08" db="EMBL/GenBank/DDBJ databases">
        <authorList>
            <person name="Khan S.A."/>
            <person name="Jeon C.O."/>
            <person name="Jeong S.E."/>
        </authorList>
    </citation>
    <scope>NUCLEOTIDE SEQUENCE [LARGE SCALE GENOMIC DNA]</scope>
    <source>
        <strain evidence="2">IMCC1728</strain>
    </source>
</reference>
<dbReference type="InterPro" id="IPR036390">
    <property type="entry name" value="WH_DNA-bd_sf"/>
</dbReference>
<sequence length="167" mass="18336">MRATGCCRARRHRTMPRSPRWNASASCWHCRARQGDHVRAHLSIARAYLGIAMKEREAALALIDRHGLGDAFAAELDELRSTFNRELTREQKLAAAWREATADLINAQRCKAVLAQLMKSGSLSKSGYAELCALSPATASKHLVTLAERGLLVQTGKGPATRYVLPA</sequence>
<keyword evidence="2" id="KW-1185">Reference proteome</keyword>
<protein>
    <submittedName>
        <fullName evidence="1">Uncharacterized protein</fullName>
    </submittedName>
</protein>
<dbReference type="Gene3D" id="1.10.10.10">
    <property type="entry name" value="Winged helix-like DNA-binding domain superfamily/Winged helix DNA-binding domain"/>
    <property type="match status" value="1"/>
</dbReference>
<gene>
    <name evidence="1" type="ORF">FSC37_15145</name>
</gene>
<evidence type="ECO:0000313" key="1">
    <source>
        <dbReference type="EMBL" id="TXC66666.1"/>
    </source>
</evidence>
<dbReference type="SUPFAM" id="SSF46785">
    <property type="entry name" value="Winged helix' DNA-binding domain"/>
    <property type="match status" value="1"/>
</dbReference>
<accession>A0A5C6U4G6</accession>
<evidence type="ECO:0000313" key="2">
    <source>
        <dbReference type="Proteomes" id="UP000321832"/>
    </source>
</evidence>
<dbReference type="AlphaFoldDB" id="A0A5C6U4G6"/>
<dbReference type="InterPro" id="IPR036388">
    <property type="entry name" value="WH-like_DNA-bd_sf"/>
</dbReference>
<dbReference type="Proteomes" id="UP000321832">
    <property type="component" value="Unassembled WGS sequence"/>
</dbReference>